<gene>
    <name evidence="1" type="ORF">ASZ90_013386</name>
</gene>
<evidence type="ECO:0000313" key="1">
    <source>
        <dbReference type="EMBL" id="KUG16939.1"/>
    </source>
</evidence>
<name>A0A0W8F7U3_9ZZZZ</name>
<reference evidence="1" key="1">
    <citation type="journal article" date="2015" name="Proc. Natl. Acad. Sci. U.S.A.">
        <title>Networks of energetic and metabolic interactions define dynamics in microbial communities.</title>
        <authorList>
            <person name="Embree M."/>
            <person name="Liu J.K."/>
            <person name="Al-Bassam M.M."/>
            <person name="Zengler K."/>
        </authorList>
    </citation>
    <scope>NUCLEOTIDE SEQUENCE</scope>
</reference>
<sequence>MPSTKYTRIEITPEAYRALEAEAILQEKTLKKLASELILRGISKEALDFIKKAGESKKNRRALDSSAMERAIEEIGATGMSFDQSILENMHDIIQDEGYSEGMLYAVQNTASMQRDELHRVLNICERHGLTNILAADIILNLNKIESGTR</sequence>
<proteinExistence type="predicted"/>
<dbReference type="AlphaFoldDB" id="A0A0W8F7U3"/>
<organism evidence="1">
    <name type="scientific">hydrocarbon metagenome</name>
    <dbReference type="NCBI Taxonomy" id="938273"/>
    <lineage>
        <taxon>unclassified sequences</taxon>
        <taxon>metagenomes</taxon>
        <taxon>ecological metagenomes</taxon>
    </lineage>
</organism>
<protein>
    <submittedName>
        <fullName evidence="1">Uncharacterized protein</fullName>
    </submittedName>
</protein>
<dbReference type="EMBL" id="LNQE01001473">
    <property type="protein sequence ID" value="KUG16939.1"/>
    <property type="molecule type" value="Genomic_DNA"/>
</dbReference>
<comment type="caution">
    <text evidence="1">The sequence shown here is derived from an EMBL/GenBank/DDBJ whole genome shotgun (WGS) entry which is preliminary data.</text>
</comment>
<accession>A0A0W8F7U3</accession>